<dbReference type="InterPro" id="IPR050061">
    <property type="entry name" value="MurCDEF_pg_biosynth"/>
</dbReference>
<keyword evidence="4" id="KW-0067">ATP-binding</keyword>
<dbReference type="InterPro" id="IPR036565">
    <property type="entry name" value="Mur-like_cat_sf"/>
</dbReference>
<feature type="chain" id="PRO_5013606608" evidence="9">
    <location>
        <begin position="20"/>
        <end position="473"/>
    </location>
</feature>
<keyword evidence="1 13" id="KW-0436">Ligase</keyword>
<feature type="domain" description="Mur ligase central" evidence="12">
    <location>
        <begin position="110"/>
        <end position="295"/>
    </location>
</feature>
<dbReference type="GO" id="GO:0005524">
    <property type="term" value="F:ATP binding"/>
    <property type="evidence" value="ECO:0007669"/>
    <property type="project" value="UniProtKB-KW"/>
</dbReference>
<dbReference type="InterPro" id="IPR013221">
    <property type="entry name" value="Mur_ligase_cen"/>
</dbReference>
<dbReference type="Pfam" id="PF08245">
    <property type="entry name" value="Mur_ligase_M"/>
    <property type="match status" value="1"/>
</dbReference>
<feature type="signal peptide" evidence="9">
    <location>
        <begin position="1"/>
        <end position="19"/>
    </location>
</feature>
<evidence type="ECO:0000256" key="1">
    <source>
        <dbReference type="ARBA" id="ARBA00022598"/>
    </source>
</evidence>
<dbReference type="PANTHER" id="PTHR43445:SF5">
    <property type="entry name" value="UDP-N-ACETYLMURAMATE--L-ALANYL-GAMMA-D-GLUTAMYL-MESO-2,6-DIAMINOHEPTANDIOATE LIGASE"/>
    <property type="match status" value="1"/>
</dbReference>
<evidence type="ECO:0000256" key="9">
    <source>
        <dbReference type="SAM" id="SignalP"/>
    </source>
</evidence>
<evidence type="ECO:0000256" key="3">
    <source>
        <dbReference type="ARBA" id="ARBA00022741"/>
    </source>
</evidence>
<evidence type="ECO:0000256" key="6">
    <source>
        <dbReference type="ARBA" id="ARBA00022984"/>
    </source>
</evidence>
<comment type="caution">
    <text evidence="13">The sequence shown here is derived from an EMBL/GenBank/DDBJ whole genome shotgun (WGS) entry which is preliminary data.</text>
</comment>
<dbReference type="Gene3D" id="3.90.190.20">
    <property type="entry name" value="Mur ligase, C-terminal domain"/>
    <property type="match status" value="1"/>
</dbReference>
<dbReference type="SUPFAM" id="SSF51984">
    <property type="entry name" value="MurCD N-terminal domain"/>
    <property type="match status" value="1"/>
</dbReference>
<dbReference type="SUPFAM" id="SSF53623">
    <property type="entry name" value="MurD-like peptide ligases, catalytic domain"/>
    <property type="match status" value="1"/>
</dbReference>
<proteinExistence type="predicted"/>
<organism evidence="13 14">
    <name type="scientific">candidate division KSB3 bacterium</name>
    <dbReference type="NCBI Taxonomy" id="2044937"/>
    <lineage>
        <taxon>Bacteria</taxon>
        <taxon>candidate division KSB3</taxon>
    </lineage>
</organism>
<name>A0A2G6E5Q0_9BACT</name>
<dbReference type="EMBL" id="PDPS01000027">
    <property type="protein sequence ID" value="PID57385.1"/>
    <property type="molecule type" value="Genomic_DNA"/>
</dbReference>
<dbReference type="AlphaFoldDB" id="A0A2G6E5Q0"/>
<dbReference type="SUPFAM" id="SSF53244">
    <property type="entry name" value="MurD-like peptide ligases, peptide-binding domain"/>
    <property type="match status" value="1"/>
</dbReference>
<evidence type="ECO:0000256" key="2">
    <source>
        <dbReference type="ARBA" id="ARBA00022618"/>
    </source>
</evidence>
<dbReference type="GO" id="GO:0071555">
    <property type="term" value="P:cell wall organization"/>
    <property type="evidence" value="ECO:0007669"/>
    <property type="project" value="UniProtKB-KW"/>
</dbReference>
<evidence type="ECO:0000259" key="11">
    <source>
        <dbReference type="Pfam" id="PF02875"/>
    </source>
</evidence>
<dbReference type="InterPro" id="IPR036615">
    <property type="entry name" value="Mur_ligase_C_dom_sf"/>
</dbReference>
<evidence type="ECO:0000256" key="7">
    <source>
        <dbReference type="ARBA" id="ARBA00023306"/>
    </source>
</evidence>
<keyword evidence="6" id="KW-0573">Peptidoglycan synthesis</keyword>
<evidence type="ECO:0000313" key="13">
    <source>
        <dbReference type="EMBL" id="PID57385.1"/>
    </source>
</evidence>
<dbReference type="Proteomes" id="UP000229740">
    <property type="component" value="Unassembled WGS sequence"/>
</dbReference>
<evidence type="ECO:0000259" key="10">
    <source>
        <dbReference type="Pfam" id="PF01225"/>
    </source>
</evidence>
<sequence>MMQKVHLMGICGMAMGSLAAMLNAEGCELRGSDQHVYPPMSDQLAELGIVYTEGFQGANLDWGPDLVVVGNVITRRNPEALALQERGLPYTSLPKLIAERFIGDRHAVVVTGTHGKTTTSGLLAWVLKQSGRDPAFLVGGVLKNFNASYGLGKGKHFVIEGDEYDTAYFDKVPKFVHYRPTSGLITSIEFDHADIYEDLSRIKQEFGKFVDLIPEDGLLTACIDDPNVCDVIQGTDVPVQTYGFSPAAEWTLDDIHVGTPYTRFCIRHKGNIFGTFETPMIGRHNLLNMLGASALLHGLGLSPEEISTGFRSFQGVTRRQELRGIVNDIVVLDDFAHHPTAVRLTIEAVRSHYFAETGRIGRLWSVFEPRSATSRRDIFQQDYVKAFLASDAVVIAAVHLPEKAPEGHRFSPTKLIRQLQEHKVNARHIADVDSIVEDLAEKTRPGDVVLIMSNGGFGDIHHKLLHALQSQVL</sequence>
<keyword evidence="2" id="KW-0132">Cell division</keyword>
<protein>
    <submittedName>
        <fullName evidence="13">UDP-N-acetylmuramate:L-alanyl-gamma-D-glutamyl-meso-diaminopimelate ligase</fullName>
    </submittedName>
</protein>
<accession>A0A2G6E5Q0</accession>
<keyword evidence="3" id="KW-0547">Nucleotide-binding</keyword>
<dbReference type="GO" id="GO:0051301">
    <property type="term" value="P:cell division"/>
    <property type="evidence" value="ECO:0007669"/>
    <property type="project" value="UniProtKB-KW"/>
</dbReference>
<reference evidence="13 14" key="1">
    <citation type="submission" date="2017-10" db="EMBL/GenBank/DDBJ databases">
        <title>Novel microbial diversity and functional potential in the marine mammal oral microbiome.</title>
        <authorList>
            <person name="Dudek N.K."/>
            <person name="Sun C.L."/>
            <person name="Burstein D."/>
            <person name="Kantor R.S."/>
            <person name="Aliaga Goltsman D.S."/>
            <person name="Bik E.M."/>
            <person name="Thomas B.C."/>
            <person name="Banfield J.F."/>
            <person name="Relman D.A."/>
        </authorList>
    </citation>
    <scope>NUCLEOTIDE SEQUENCE [LARGE SCALE GENOMIC DNA]</scope>
    <source>
        <strain evidence="13">DOLZORAL124_49_17</strain>
    </source>
</reference>
<dbReference type="Pfam" id="PF01225">
    <property type="entry name" value="Mur_ligase"/>
    <property type="match status" value="1"/>
</dbReference>
<dbReference type="InterPro" id="IPR000713">
    <property type="entry name" value="Mur_ligase_N"/>
</dbReference>
<evidence type="ECO:0000256" key="5">
    <source>
        <dbReference type="ARBA" id="ARBA00022960"/>
    </source>
</evidence>
<dbReference type="PANTHER" id="PTHR43445">
    <property type="entry name" value="UDP-N-ACETYLMURAMATE--L-ALANINE LIGASE-RELATED"/>
    <property type="match status" value="1"/>
</dbReference>
<dbReference type="Gene3D" id="3.40.1190.10">
    <property type="entry name" value="Mur-like, catalytic domain"/>
    <property type="match status" value="1"/>
</dbReference>
<dbReference type="GO" id="GO:0009252">
    <property type="term" value="P:peptidoglycan biosynthetic process"/>
    <property type="evidence" value="ECO:0007669"/>
    <property type="project" value="UniProtKB-KW"/>
</dbReference>
<gene>
    <name evidence="13" type="ORF">CSB45_07625</name>
</gene>
<feature type="domain" description="Mur ligase N-terminal catalytic" evidence="10">
    <location>
        <begin position="4"/>
        <end position="99"/>
    </location>
</feature>
<keyword evidence="8" id="KW-0961">Cell wall biogenesis/degradation</keyword>
<dbReference type="GO" id="GO:0008360">
    <property type="term" value="P:regulation of cell shape"/>
    <property type="evidence" value="ECO:0007669"/>
    <property type="project" value="UniProtKB-KW"/>
</dbReference>
<evidence type="ECO:0000256" key="8">
    <source>
        <dbReference type="ARBA" id="ARBA00023316"/>
    </source>
</evidence>
<keyword evidence="7" id="KW-0131">Cell cycle</keyword>
<evidence type="ECO:0000256" key="4">
    <source>
        <dbReference type="ARBA" id="ARBA00022840"/>
    </source>
</evidence>
<evidence type="ECO:0000313" key="14">
    <source>
        <dbReference type="Proteomes" id="UP000229740"/>
    </source>
</evidence>
<feature type="domain" description="Mur ligase C-terminal" evidence="11">
    <location>
        <begin position="318"/>
        <end position="455"/>
    </location>
</feature>
<keyword evidence="5" id="KW-0133">Cell shape</keyword>
<dbReference type="Pfam" id="PF02875">
    <property type="entry name" value="Mur_ligase_C"/>
    <property type="match status" value="1"/>
</dbReference>
<dbReference type="InterPro" id="IPR004101">
    <property type="entry name" value="Mur_ligase_C"/>
</dbReference>
<evidence type="ECO:0000259" key="12">
    <source>
        <dbReference type="Pfam" id="PF08245"/>
    </source>
</evidence>
<keyword evidence="9" id="KW-0732">Signal</keyword>
<dbReference type="GO" id="GO:0016881">
    <property type="term" value="F:acid-amino acid ligase activity"/>
    <property type="evidence" value="ECO:0007669"/>
    <property type="project" value="InterPro"/>
</dbReference>
<dbReference type="Gene3D" id="3.40.50.720">
    <property type="entry name" value="NAD(P)-binding Rossmann-like Domain"/>
    <property type="match status" value="1"/>
</dbReference>